<gene>
    <name evidence="1" type="ORF">J2736_006691</name>
</gene>
<organism evidence="1 2">
    <name type="scientific">Paenibacillus qinlingensis</name>
    <dbReference type="NCBI Taxonomy" id="1837343"/>
    <lineage>
        <taxon>Bacteria</taxon>
        <taxon>Bacillati</taxon>
        <taxon>Bacillota</taxon>
        <taxon>Bacilli</taxon>
        <taxon>Bacillales</taxon>
        <taxon>Paenibacillaceae</taxon>
        <taxon>Paenibacillus</taxon>
    </lineage>
</organism>
<keyword evidence="2" id="KW-1185">Reference proteome</keyword>
<protein>
    <submittedName>
        <fullName evidence="1">Uncharacterized protein</fullName>
    </submittedName>
</protein>
<dbReference type="Proteomes" id="UP001267290">
    <property type="component" value="Unassembled WGS sequence"/>
</dbReference>
<comment type="caution">
    <text evidence="1">The sequence shown here is derived from an EMBL/GenBank/DDBJ whole genome shotgun (WGS) entry which is preliminary data.</text>
</comment>
<dbReference type="EMBL" id="JAVDSB010000030">
    <property type="protein sequence ID" value="MDR6555429.1"/>
    <property type="molecule type" value="Genomic_DNA"/>
</dbReference>
<accession>A0ABU1P6P2</accession>
<evidence type="ECO:0000313" key="1">
    <source>
        <dbReference type="EMBL" id="MDR6555429.1"/>
    </source>
</evidence>
<proteinExistence type="predicted"/>
<name>A0ABU1P6P2_9BACL</name>
<dbReference type="RefSeq" id="WP_310502763.1">
    <property type="nucleotide sequence ID" value="NZ_JAVDSB010000030.1"/>
</dbReference>
<evidence type="ECO:0000313" key="2">
    <source>
        <dbReference type="Proteomes" id="UP001267290"/>
    </source>
</evidence>
<reference evidence="1 2" key="1">
    <citation type="submission" date="2023-07" db="EMBL/GenBank/DDBJ databases">
        <title>Sorghum-associated microbial communities from plants grown in Nebraska, USA.</title>
        <authorList>
            <person name="Schachtman D."/>
        </authorList>
    </citation>
    <scope>NUCLEOTIDE SEQUENCE [LARGE SCALE GENOMIC DNA]</scope>
    <source>
        <strain evidence="1 2">CC258</strain>
    </source>
</reference>
<sequence length="222" mass="22979">MPIPNINQLPPDPSFGDVANRVNRLVQEITQLMLSLDSINVTSLSAGTVIVYDLDGGPGTITLTKDGMVINNGTTNTFTVDINGNVVMTSALVRSSAGFPKVELNSGSNLLGAYQTANESIRINPNSSSGDPEIVFFHGGSTKGIFKYLSPDILLITPTGAASITLSSGVTLNLGATNLVNIDCAALRINGQLGQSGTVYVSATPGGVANVPINFTDGIRTP</sequence>